<feature type="signal peptide" evidence="2">
    <location>
        <begin position="1"/>
        <end position="27"/>
    </location>
</feature>
<keyword evidence="2" id="KW-0732">Signal</keyword>
<dbReference type="EMBL" id="JAUKUA010000001">
    <property type="protein sequence ID" value="KAK0731687.1"/>
    <property type="molecule type" value="Genomic_DNA"/>
</dbReference>
<gene>
    <name evidence="3" type="ORF">B0H67DRAFT_83311</name>
</gene>
<organism evidence="3 4">
    <name type="scientific">Lasiosphaeris hirsuta</name>
    <dbReference type="NCBI Taxonomy" id="260670"/>
    <lineage>
        <taxon>Eukaryota</taxon>
        <taxon>Fungi</taxon>
        <taxon>Dikarya</taxon>
        <taxon>Ascomycota</taxon>
        <taxon>Pezizomycotina</taxon>
        <taxon>Sordariomycetes</taxon>
        <taxon>Sordariomycetidae</taxon>
        <taxon>Sordariales</taxon>
        <taxon>Lasiosphaeriaceae</taxon>
        <taxon>Lasiosphaeris</taxon>
    </lineage>
</organism>
<reference evidence="3" key="1">
    <citation type="submission" date="2023-06" db="EMBL/GenBank/DDBJ databases">
        <title>Genome-scale phylogeny and comparative genomics of the fungal order Sordariales.</title>
        <authorList>
            <consortium name="Lawrence Berkeley National Laboratory"/>
            <person name="Hensen N."/>
            <person name="Bonometti L."/>
            <person name="Westerberg I."/>
            <person name="Brannstrom I.O."/>
            <person name="Guillou S."/>
            <person name="Cros-Aarteil S."/>
            <person name="Calhoun S."/>
            <person name="Haridas S."/>
            <person name="Kuo A."/>
            <person name="Mondo S."/>
            <person name="Pangilinan J."/>
            <person name="Riley R."/>
            <person name="Labutti K."/>
            <person name="Andreopoulos B."/>
            <person name="Lipzen A."/>
            <person name="Chen C."/>
            <person name="Yanf M."/>
            <person name="Daum C."/>
            <person name="Ng V."/>
            <person name="Clum A."/>
            <person name="Steindorff A."/>
            <person name="Ohm R."/>
            <person name="Martin F."/>
            <person name="Silar P."/>
            <person name="Natvig D."/>
            <person name="Lalanne C."/>
            <person name="Gautier V."/>
            <person name="Ament-Velasquez S.L."/>
            <person name="Kruys A."/>
            <person name="Hutchinson M.I."/>
            <person name="Powell A.J."/>
            <person name="Barry K."/>
            <person name="Miller A.N."/>
            <person name="Grigoriev I.V."/>
            <person name="Debuchy R."/>
            <person name="Gladieux P."/>
            <person name="Thoren M.H."/>
            <person name="Johannesson H."/>
        </authorList>
    </citation>
    <scope>NUCLEOTIDE SEQUENCE</scope>
    <source>
        <strain evidence="3">SMH4607-1</strain>
    </source>
</reference>
<evidence type="ECO:0000256" key="1">
    <source>
        <dbReference type="SAM" id="MobiDB-lite"/>
    </source>
</evidence>
<evidence type="ECO:0000313" key="4">
    <source>
        <dbReference type="Proteomes" id="UP001172102"/>
    </source>
</evidence>
<dbReference type="Proteomes" id="UP001172102">
    <property type="component" value="Unassembled WGS sequence"/>
</dbReference>
<proteinExistence type="predicted"/>
<name>A0AA40BCE5_9PEZI</name>
<evidence type="ECO:0000256" key="2">
    <source>
        <dbReference type="SAM" id="SignalP"/>
    </source>
</evidence>
<feature type="region of interest" description="Disordered" evidence="1">
    <location>
        <begin position="50"/>
        <end position="69"/>
    </location>
</feature>
<comment type="caution">
    <text evidence="3">The sequence shown here is derived from an EMBL/GenBank/DDBJ whole genome shotgun (WGS) entry which is preliminary data.</text>
</comment>
<dbReference type="AlphaFoldDB" id="A0AA40BCE5"/>
<keyword evidence="4" id="KW-1185">Reference proteome</keyword>
<evidence type="ECO:0000313" key="3">
    <source>
        <dbReference type="EMBL" id="KAK0731687.1"/>
    </source>
</evidence>
<accession>A0AA40BCE5</accession>
<protein>
    <submittedName>
        <fullName evidence="3">Uncharacterized protein</fullName>
    </submittedName>
</protein>
<sequence>MGQATPTALLPLLGGLQVLLTKWPILSKETTTMKGLSLPTGVISKISRFRNTTAASRPRHPSSVNMGNSSRLNGAFASAVGSNGARAITLDAGSQLGSRGASSCSLAPLTGS</sequence>
<feature type="chain" id="PRO_5041468958" evidence="2">
    <location>
        <begin position="28"/>
        <end position="112"/>
    </location>
</feature>